<evidence type="ECO:0000313" key="2">
    <source>
        <dbReference type="EMBL" id="OCW55915.1"/>
    </source>
</evidence>
<sequence>MRTWIAIVMLVALALAFVVPAVSGHGAAVAPAEAMSHEGMAGMAQQSETMSIADQAGMPDACCPGSDIKHRGGHGAACDLHCLMAIPAAWRFEPVSGSDFVAPASQSGTGFAPHFAFRPPIAA</sequence>
<feature type="signal peptide" evidence="1">
    <location>
        <begin position="1"/>
        <end position="21"/>
    </location>
</feature>
<keyword evidence="1" id="KW-0732">Signal</keyword>
<accession>A0A1C1YQX2</accession>
<dbReference type="RefSeq" id="WP_066182936.1">
    <property type="nucleotide sequence ID" value="NZ_LQZT01000048.1"/>
</dbReference>
<dbReference type="STRING" id="1480615.AWJ14_11805"/>
<proteinExistence type="predicted"/>
<keyword evidence="3" id="KW-1185">Reference proteome</keyword>
<dbReference type="Proteomes" id="UP000094795">
    <property type="component" value="Unassembled WGS sequence"/>
</dbReference>
<reference evidence="2 3" key="1">
    <citation type="submission" date="2015-12" db="EMBL/GenBank/DDBJ databases">
        <authorList>
            <person name="Shamseldin A."/>
            <person name="Moawad H."/>
            <person name="Abd El-Rahim W.M."/>
            <person name="Sadowsky M.J."/>
        </authorList>
    </citation>
    <scope>NUCLEOTIDE SEQUENCE [LARGE SCALE GENOMIC DNA]</scope>
    <source>
        <strain evidence="2 3">JC234</strain>
    </source>
</reference>
<protein>
    <recommendedName>
        <fullName evidence="4">CopL family metal-binding regulatory protein</fullName>
    </recommendedName>
</protein>
<evidence type="ECO:0000256" key="1">
    <source>
        <dbReference type="SAM" id="SignalP"/>
    </source>
</evidence>
<name>A0A1C1YQX2_9HYPH</name>
<dbReference type="AlphaFoldDB" id="A0A1C1YQX2"/>
<feature type="chain" id="PRO_5008656279" description="CopL family metal-binding regulatory protein" evidence="1">
    <location>
        <begin position="22"/>
        <end position="123"/>
    </location>
</feature>
<gene>
    <name evidence="2" type="ORF">AWJ14_11805</name>
</gene>
<organism evidence="2 3">
    <name type="scientific">Hoeflea olei</name>
    <dbReference type="NCBI Taxonomy" id="1480615"/>
    <lineage>
        <taxon>Bacteria</taxon>
        <taxon>Pseudomonadati</taxon>
        <taxon>Pseudomonadota</taxon>
        <taxon>Alphaproteobacteria</taxon>
        <taxon>Hyphomicrobiales</taxon>
        <taxon>Rhizobiaceae</taxon>
        <taxon>Hoeflea</taxon>
    </lineage>
</organism>
<dbReference type="EMBL" id="LQZT01000048">
    <property type="protein sequence ID" value="OCW55915.1"/>
    <property type="molecule type" value="Genomic_DNA"/>
</dbReference>
<dbReference type="OrthoDB" id="9907702at2"/>
<evidence type="ECO:0008006" key="4">
    <source>
        <dbReference type="Google" id="ProtNLM"/>
    </source>
</evidence>
<evidence type="ECO:0000313" key="3">
    <source>
        <dbReference type="Proteomes" id="UP000094795"/>
    </source>
</evidence>
<comment type="caution">
    <text evidence="2">The sequence shown here is derived from an EMBL/GenBank/DDBJ whole genome shotgun (WGS) entry which is preliminary data.</text>
</comment>